<name>A0A1G9A9E7_9PROT</name>
<dbReference type="AlphaFoldDB" id="A0A1G9A9E7"/>
<keyword evidence="2" id="KW-1185">Reference proteome</keyword>
<gene>
    <name evidence="1" type="ORF">SAMN05192566_0738</name>
</gene>
<organism evidence="1 2">
    <name type="scientific">Methylophilus rhizosphaerae</name>
    <dbReference type="NCBI Taxonomy" id="492660"/>
    <lineage>
        <taxon>Bacteria</taxon>
        <taxon>Pseudomonadati</taxon>
        <taxon>Pseudomonadota</taxon>
        <taxon>Betaproteobacteria</taxon>
        <taxon>Nitrosomonadales</taxon>
        <taxon>Methylophilaceae</taxon>
        <taxon>Methylophilus</taxon>
    </lineage>
</organism>
<dbReference type="STRING" id="492660.SAMN05192566_0738"/>
<dbReference type="EMBL" id="FNFX01000001">
    <property type="protein sequence ID" value="SDK23454.1"/>
    <property type="molecule type" value="Genomic_DNA"/>
</dbReference>
<proteinExistence type="predicted"/>
<evidence type="ECO:0000313" key="2">
    <source>
        <dbReference type="Proteomes" id="UP000198629"/>
    </source>
</evidence>
<dbReference type="RefSeq" id="WP_091470088.1">
    <property type="nucleotide sequence ID" value="NZ_FNFX01000001.1"/>
</dbReference>
<dbReference type="Proteomes" id="UP000198629">
    <property type="component" value="Unassembled WGS sequence"/>
</dbReference>
<sequence length="107" mass="12617">MTTKAYKINIRHEENAKKLKMTMGQYVDYLDKLVNLDRNREQEIQLTKIEKLEGIVQSNINYQISQRAKDLTTEKKLDDIIKSNALLKQVFTAKLKFIDELEKELSK</sequence>
<reference evidence="2" key="1">
    <citation type="submission" date="2016-10" db="EMBL/GenBank/DDBJ databases">
        <authorList>
            <person name="Varghese N."/>
            <person name="Submissions S."/>
        </authorList>
    </citation>
    <scope>NUCLEOTIDE SEQUENCE [LARGE SCALE GENOMIC DNA]</scope>
    <source>
        <strain evidence="2">CBMB127</strain>
    </source>
</reference>
<protein>
    <submittedName>
        <fullName evidence="1">Uncharacterized protein</fullName>
    </submittedName>
</protein>
<accession>A0A1G9A9E7</accession>
<evidence type="ECO:0000313" key="1">
    <source>
        <dbReference type="EMBL" id="SDK23454.1"/>
    </source>
</evidence>